<gene>
    <name evidence="1" type="ORF">SMRZ_LOCUS6823</name>
</gene>
<evidence type="ECO:0000313" key="1">
    <source>
        <dbReference type="EMBL" id="VDO73224.1"/>
    </source>
</evidence>
<proteinExistence type="predicted"/>
<evidence type="ECO:0000313" key="2">
    <source>
        <dbReference type="Proteomes" id="UP000277204"/>
    </source>
</evidence>
<accession>A0A183LSP8</accession>
<dbReference type="EMBL" id="UZAI01002623">
    <property type="protein sequence ID" value="VDO73224.1"/>
    <property type="molecule type" value="Genomic_DNA"/>
</dbReference>
<keyword evidence="2" id="KW-1185">Reference proteome</keyword>
<protein>
    <submittedName>
        <fullName evidence="1">Uncharacterized protein</fullName>
    </submittedName>
</protein>
<organism evidence="1 2">
    <name type="scientific">Schistosoma margrebowiei</name>
    <dbReference type="NCBI Taxonomy" id="48269"/>
    <lineage>
        <taxon>Eukaryota</taxon>
        <taxon>Metazoa</taxon>
        <taxon>Spiralia</taxon>
        <taxon>Lophotrochozoa</taxon>
        <taxon>Platyhelminthes</taxon>
        <taxon>Trematoda</taxon>
        <taxon>Digenea</taxon>
        <taxon>Strigeidida</taxon>
        <taxon>Schistosomatoidea</taxon>
        <taxon>Schistosomatidae</taxon>
        <taxon>Schistosoma</taxon>
    </lineage>
</organism>
<reference evidence="1 2" key="1">
    <citation type="submission" date="2018-11" db="EMBL/GenBank/DDBJ databases">
        <authorList>
            <consortium name="Pathogen Informatics"/>
        </authorList>
    </citation>
    <scope>NUCLEOTIDE SEQUENCE [LARGE SCALE GENOMIC DNA]</scope>
    <source>
        <strain evidence="1 2">Zambia</strain>
    </source>
</reference>
<name>A0A183LSP8_9TREM</name>
<dbReference type="Proteomes" id="UP000277204">
    <property type="component" value="Unassembled WGS sequence"/>
</dbReference>
<sequence length="175" mass="19845">MAWSPDVATRLCIADPNNPNANVQLWDLRYPKHMLCLLSHWPPLLSSNLKATNSINNYALGNAGTVNSLCWGIPECQKSMNKSNFYDKDMIVMTIGASGALPTLNGNYGTKLNPTYAEMLVVWSVNQALNSTPDNVTCQEGLCFCYYLINIINFNEFFLYYIFYFTQFIFLLFFG</sequence>
<dbReference type="AlphaFoldDB" id="A0A183LSP8"/>
<dbReference type="STRING" id="48269.A0A183LSP8"/>